<evidence type="ECO:0000256" key="5">
    <source>
        <dbReference type="SAM" id="MobiDB-lite"/>
    </source>
</evidence>
<evidence type="ECO:0000256" key="2">
    <source>
        <dbReference type="ARBA" id="ARBA00008520"/>
    </source>
</evidence>
<dbReference type="Gene3D" id="3.40.190.10">
    <property type="entry name" value="Periplasmic binding protein-like II"/>
    <property type="match status" value="1"/>
</dbReference>
<feature type="signal peptide" evidence="6">
    <location>
        <begin position="1"/>
        <end position="30"/>
    </location>
</feature>
<comment type="subcellular location">
    <subcellularLocation>
        <location evidence="1">Cell envelope</location>
    </subcellularLocation>
</comment>
<reference evidence="7 8" key="1">
    <citation type="submission" date="2024-07" db="EMBL/GenBank/DDBJ databases">
        <authorList>
            <person name="Thanompreechachai J."/>
            <person name="Duangmal K."/>
        </authorList>
    </citation>
    <scope>NUCLEOTIDE SEQUENCE [LARGE SCALE GENOMIC DNA]</scope>
    <source>
        <strain evidence="7 8">LSe6-4</strain>
    </source>
</reference>
<dbReference type="RefSeq" id="WP_370441293.1">
    <property type="nucleotide sequence ID" value="NZ_JBGFTU010000009.1"/>
</dbReference>
<feature type="chain" id="PRO_5045611668" evidence="6">
    <location>
        <begin position="31"/>
        <end position="469"/>
    </location>
</feature>
<evidence type="ECO:0000256" key="4">
    <source>
        <dbReference type="ARBA" id="ARBA00022729"/>
    </source>
</evidence>
<keyword evidence="8" id="KW-1185">Reference proteome</keyword>
<dbReference type="PANTHER" id="PTHR43649">
    <property type="entry name" value="ARABINOSE-BINDING PROTEIN-RELATED"/>
    <property type="match status" value="1"/>
</dbReference>
<accession>A0ABV4H0I0</accession>
<comment type="caution">
    <text evidence="7">The sequence shown here is derived from an EMBL/GenBank/DDBJ whole genome shotgun (WGS) entry which is preliminary data.</text>
</comment>
<gene>
    <name evidence="7" type="primary">ngcE</name>
    <name evidence="7" type="ORF">AB2L27_09890</name>
</gene>
<dbReference type="EMBL" id="JBGFTU010000009">
    <property type="protein sequence ID" value="MEZ0165074.1"/>
    <property type="molecule type" value="Genomic_DNA"/>
</dbReference>
<evidence type="ECO:0000256" key="6">
    <source>
        <dbReference type="SAM" id="SignalP"/>
    </source>
</evidence>
<organism evidence="7 8">
    <name type="scientific">Kineococcus halophytocola</name>
    <dbReference type="NCBI Taxonomy" id="3234027"/>
    <lineage>
        <taxon>Bacteria</taxon>
        <taxon>Bacillati</taxon>
        <taxon>Actinomycetota</taxon>
        <taxon>Actinomycetes</taxon>
        <taxon>Kineosporiales</taxon>
        <taxon>Kineosporiaceae</taxon>
        <taxon>Kineococcus</taxon>
    </lineage>
</organism>
<evidence type="ECO:0000256" key="1">
    <source>
        <dbReference type="ARBA" id="ARBA00004196"/>
    </source>
</evidence>
<sequence length="469" mass="48862">MSESTPLQRRRFLGLALAGTLLPAATAACAASGGGEEPGGGSGPTGEVSDQNPFGVAEGAAVDAVIFDGGYGTDYVSFVAAQYADLHGGGTLTVSPSTQIAQELQPRFVGGNPPDLVDNSGANAIGLATIAAQLEDLTPLTEAKNTDGEVIADTLYPGMLDDGTYDGRLVQLNYVLTVYGLWYSKTLFDANGWTAPATWDDALALGAAAREQGKYLFCWGKEAASYYLTLAVDSAVKEGGDEVRVAMGNLEADAWSHPAVQAVLGKMAEAVQAGYFRPGGAGTQFTAAQAQWSQAQEALLYPSGSWIENEMKSQTAPDFQMTCAPPPSVTAGAAMPAAAFHASAGEPFVVPSRGANTAGGMEVLRLMLSKEAATNFARTKLSSTIVRDTVPQDAFGSTALASQIAMLDAAGEDTYTFNFNDVYGFTSQNNVLWNGFLSGQLDVAGLTSGLQQQFDQTREDSGITKVEVS</sequence>
<dbReference type="PROSITE" id="PS51318">
    <property type="entry name" value="TAT"/>
    <property type="match status" value="1"/>
</dbReference>
<dbReference type="PANTHER" id="PTHR43649:SF31">
    <property type="entry name" value="SN-GLYCEROL-3-PHOSPHATE-BINDING PERIPLASMIC PROTEIN UGPB"/>
    <property type="match status" value="1"/>
</dbReference>
<dbReference type="InterPro" id="IPR006059">
    <property type="entry name" value="SBP"/>
</dbReference>
<keyword evidence="4 6" id="KW-0732">Signal</keyword>
<dbReference type="Proteomes" id="UP001565927">
    <property type="component" value="Unassembled WGS sequence"/>
</dbReference>
<dbReference type="InterPro" id="IPR050490">
    <property type="entry name" value="Bact_solute-bd_prot1"/>
</dbReference>
<feature type="compositionally biased region" description="Gly residues" evidence="5">
    <location>
        <begin position="32"/>
        <end position="44"/>
    </location>
</feature>
<dbReference type="SUPFAM" id="SSF53850">
    <property type="entry name" value="Periplasmic binding protein-like II"/>
    <property type="match status" value="1"/>
</dbReference>
<protein>
    <submittedName>
        <fullName evidence="7">N-acetylglucosamine/diacetylchitobiose ABC transporter substrate-binding protein</fullName>
    </submittedName>
</protein>
<dbReference type="InterPro" id="IPR022386">
    <property type="entry name" value="Chitin_NgcE"/>
</dbReference>
<dbReference type="Pfam" id="PF01547">
    <property type="entry name" value="SBP_bac_1"/>
    <property type="match status" value="1"/>
</dbReference>
<name>A0ABV4H0I0_9ACTN</name>
<evidence type="ECO:0000256" key="3">
    <source>
        <dbReference type="ARBA" id="ARBA00022448"/>
    </source>
</evidence>
<proteinExistence type="inferred from homology"/>
<comment type="similarity">
    <text evidence="2">Belongs to the bacterial solute-binding protein 1 family.</text>
</comment>
<keyword evidence="3" id="KW-0813">Transport</keyword>
<evidence type="ECO:0000313" key="8">
    <source>
        <dbReference type="Proteomes" id="UP001565927"/>
    </source>
</evidence>
<evidence type="ECO:0000313" key="7">
    <source>
        <dbReference type="EMBL" id="MEZ0165074.1"/>
    </source>
</evidence>
<dbReference type="InterPro" id="IPR006311">
    <property type="entry name" value="TAT_signal"/>
</dbReference>
<dbReference type="NCBIfam" id="TIGR03851">
    <property type="entry name" value="chitin_NgcE"/>
    <property type="match status" value="1"/>
</dbReference>
<feature type="region of interest" description="Disordered" evidence="5">
    <location>
        <begin position="30"/>
        <end position="53"/>
    </location>
</feature>